<feature type="domain" description="Endonuclease/exonuclease/phosphatase" evidence="1">
    <location>
        <begin position="25"/>
        <end position="136"/>
    </location>
</feature>
<name>A0A8S4MM61_BRALA</name>
<dbReference type="GO" id="GO:0061343">
    <property type="term" value="P:cell adhesion involved in heart morphogenesis"/>
    <property type="evidence" value="ECO:0007669"/>
    <property type="project" value="TreeGrafter"/>
</dbReference>
<protein>
    <submittedName>
        <fullName evidence="2">Hypp9451 protein</fullName>
    </submittedName>
</protein>
<dbReference type="AlphaFoldDB" id="A0A8S4MM61"/>
<dbReference type="SUPFAM" id="SSF56219">
    <property type="entry name" value="DNase I-like"/>
    <property type="match status" value="1"/>
</dbReference>
<dbReference type="PANTHER" id="PTHR33395:SF22">
    <property type="entry name" value="REVERSE TRANSCRIPTASE DOMAIN-CONTAINING PROTEIN"/>
    <property type="match status" value="1"/>
</dbReference>
<dbReference type="EMBL" id="CAKMNS010000123">
    <property type="protein sequence ID" value="CAH1276990.1"/>
    <property type="molecule type" value="Genomic_DNA"/>
</dbReference>
<evidence type="ECO:0000313" key="2">
    <source>
        <dbReference type="EMBL" id="CAH1276990.1"/>
    </source>
</evidence>
<keyword evidence="3" id="KW-1185">Reference proteome</keyword>
<dbReference type="Pfam" id="PF14529">
    <property type="entry name" value="Exo_endo_phos_2"/>
    <property type="match status" value="1"/>
</dbReference>
<evidence type="ECO:0000313" key="3">
    <source>
        <dbReference type="Proteomes" id="UP000838412"/>
    </source>
</evidence>
<dbReference type="PANTHER" id="PTHR33395">
    <property type="entry name" value="TRANSCRIPTASE, PUTATIVE-RELATED-RELATED"/>
    <property type="match status" value="1"/>
</dbReference>
<dbReference type="Gene3D" id="3.60.10.10">
    <property type="entry name" value="Endonuclease/exonuclease/phosphatase"/>
    <property type="match status" value="1"/>
</dbReference>
<dbReference type="GO" id="GO:0007508">
    <property type="term" value="P:larval heart development"/>
    <property type="evidence" value="ECO:0007669"/>
    <property type="project" value="TreeGrafter"/>
</dbReference>
<dbReference type="Proteomes" id="UP000838412">
    <property type="component" value="Unassembled WGS sequence"/>
</dbReference>
<dbReference type="GO" id="GO:0003824">
    <property type="term" value="F:catalytic activity"/>
    <property type="evidence" value="ECO:0007669"/>
    <property type="project" value="InterPro"/>
</dbReference>
<reference evidence="2" key="1">
    <citation type="submission" date="2022-01" db="EMBL/GenBank/DDBJ databases">
        <authorList>
            <person name="Braso-Vives M."/>
        </authorList>
    </citation>
    <scope>NUCLEOTIDE SEQUENCE</scope>
</reference>
<sequence>METSLDRNCEIVWAKFKLRGKRGLLIGSYYRPHEGLEDSLKEMAESLRLACQSSNAIVVLGGDFNLPDLDWKERTLKPGSSYPNIHRQFVDIISDLGMEQIVEKPTRGTNTLDIIVTNHPSLFPRVEIIPGLSDHDIPYAELQITNARLRQKERHVLYFKKADWEGLRKATKDLTNSILSTHTDKPDVEAVWADLKTGLRKKSSEVHPP</sequence>
<proteinExistence type="predicted"/>
<dbReference type="GO" id="GO:0031012">
    <property type="term" value="C:extracellular matrix"/>
    <property type="evidence" value="ECO:0007669"/>
    <property type="project" value="TreeGrafter"/>
</dbReference>
<dbReference type="InterPro" id="IPR005135">
    <property type="entry name" value="Endo/exonuclease/phosphatase"/>
</dbReference>
<dbReference type="InterPro" id="IPR036691">
    <property type="entry name" value="Endo/exonu/phosph_ase_sf"/>
</dbReference>
<comment type="caution">
    <text evidence="2">The sequence shown here is derived from an EMBL/GenBank/DDBJ whole genome shotgun (WGS) entry which is preliminary data.</text>
</comment>
<gene>
    <name evidence="2" type="primary">Hypp9451</name>
    <name evidence="2" type="ORF">BLAG_LOCUS25903</name>
</gene>
<organism evidence="2 3">
    <name type="scientific">Branchiostoma lanceolatum</name>
    <name type="common">Common lancelet</name>
    <name type="synonym">Amphioxus lanceolatum</name>
    <dbReference type="NCBI Taxonomy" id="7740"/>
    <lineage>
        <taxon>Eukaryota</taxon>
        <taxon>Metazoa</taxon>
        <taxon>Chordata</taxon>
        <taxon>Cephalochordata</taxon>
        <taxon>Leptocardii</taxon>
        <taxon>Amphioxiformes</taxon>
        <taxon>Branchiostomatidae</taxon>
        <taxon>Branchiostoma</taxon>
    </lineage>
</organism>
<accession>A0A8S4MM61</accession>
<evidence type="ECO:0000259" key="1">
    <source>
        <dbReference type="Pfam" id="PF14529"/>
    </source>
</evidence>
<dbReference type="OrthoDB" id="6157682at2759"/>